<evidence type="ECO:0000313" key="3">
    <source>
        <dbReference type="Proteomes" id="UP000672657"/>
    </source>
</evidence>
<comment type="caution">
    <text evidence="2">The sequence shown here is derived from an EMBL/GenBank/DDBJ whole genome shotgun (WGS) entry which is preliminary data.</text>
</comment>
<reference evidence="2 3" key="1">
    <citation type="submission" date="2021-03" db="EMBL/GenBank/DDBJ databases">
        <authorList>
            <person name="Peeters C."/>
        </authorList>
    </citation>
    <scope>NUCLEOTIDE SEQUENCE [LARGE SCALE GENOMIC DNA]</scope>
    <source>
        <strain evidence="2 3">LMG 26411</strain>
    </source>
</reference>
<name>A0ABM8TJ80_9BURK</name>
<organism evidence="2 3">
    <name type="scientific">Cupriavidus numazuensis</name>
    <dbReference type="NCBI Taxonomy" id="221992"/>
    <lineage>
        <taxon>Bacteria</taxon>
        <taxon>Pseudomonadati</taxon>
        <taxon>Pseudomonadota</taxon>
        <taxon>Betaproteobacteria</taxon>
        <taxon>Burkholderiales</taxon>
        <taxon>Burkholderiaceae</taxon>
        <taxon>Cupriavidus</taxon>
    </lineage>
</organism>
<dbReference type="RefSeq" id="WP_211954549.1">
    <property type="nucleotide sequence ID" value="NZ_CAJPVI010000020.1"/>
</dbReference>
<feature type="domain" description="CinA C-terminal" evidence="1">
    <location>
        <begin position="5"/>
        <end position="157"/>
    </location>
</feature>
<dbReference type="SUPFAM" id="SSF142433">
    <property type="entry name" value="CinA-like"/>
    <property type="match status" value="1"/>
</dbReference>
<dbReference type="EMBL" id="CAJPVI010000020">
    <property type="protein sequence ID" value="CAG2149331.1"/>
    <property type="molecule type" value="Genomic_DNA"/>
</dbReference>
<protein>
    <submittedName>
        <fullName evidence="2">CinA-like protein</fullName>
    </submittedName>
</protein>
<keyword evidence="3" id="KW-1185">Reference proteome</keyword>
<gene>
    <name evidence="2" type="primary">cinA_2</name>
    <name evidence="2" type="ORF">LMG26411_03529</name>
</gene>
<dbReference type="InterPro" id="IPR008136">
    <property type="entry name" value="CinA_C"/>
</dbReference>
<dbReference type="Proteomes" id="UP000672657">
    <property type="component" value="Unassembled WGS sequence"/>
</dbReference>
<evidence type="ECO:0000259" key="1">
    <source>
        <dbReference type="Pfam" id="PF02464"/>
    </source>
</evidence>
<evidence type="ECO:0000313" key="2">
    <source>
        <dbReference type="EMBL" id="CAG2149331.1"/>
    </source>
</evidence>
<dbReference type="Gene3D" id="3.90.950.20">
    <property type="entry name" value="CinA-like"/>
    <property type="match status" value="1"/>
</dbReference>
<sequence length="183" mass="19369">MDPIEQTARFLQRRGLRLATAESCTAGLIASHIADVPGCGSTLQCAVVAYSPEAKKQILGVSAALIERHGLTSEAVSLAMAHGVMAISQANVAVANTGVADDGAPDGTPPGTQCFAWLIRLPGRAALAHTFTETRRFCGNRTDIRQAASAWALQRIPHYYALATSTSQSPMRSPTLPISRSRQ</sequence>
<proteinExistence type="predicted"/>
<dbReference type="NCBIfam" id="TIGR00199">
    <property type="entry name" value="PncC_domain"/>
    <property type="match status" value="1"/>
</dbReference>
<dbReference type="InterPro" id="IPR036653">
    <property type="entry name" value="CinA-like_C"/>
</dbReference>
<accession>A0ABM8TJ80</accession>
<dbReference type="Pfam" id="PF02464">
    <property type="entry name" value="CinA"/>
    <property type="match status" value="1"/>
</dbReference>